<dbReference type="CDD" id="cd06558">
    <property type="entry name" value="crotonase-like"/>
    <property type="match status" value="1"/>
</dbReference>
<dbReference type="GO" id="GO:0005739">
    <property type="term" value="C:mitochondrion"/>
    <property type="evidence" value="ECO:0007669"/>
    <property type="project" value="TreeGrafter"/>
</dbReference>
<feature type="domain" description="Enoyl-CoA hydratase/isomerase" evidence="2">
    <location>
        <begin position="185"/>
        <end position="521"/>
    </location>
</feature>
<evidence type="ECO:0000256" key="1">
    <source>
        <dbReference type="ARBA" id="ARBA00022801"/>
    </source>
</evidence>
<dbReference type="Pfam" id="PF16113">
    <property type="entry name" value="ECH_2"/>
    <property type="match status" value="1"/>
</dbReference>
<comment type="caution">
    <text evidence="3">The sequence shown here is derived from an EMBL/GenBank/DDBJ whole genome shotgun (WGS) entry which is preliminary data.</text>
</comment>
<dbReference type="InterPro" id="IPR045004">
    <property type="entry name" value="ECH_dom"/>
</dbReference>
<evidence type="ECO:0000259" key="2">
    <source>
        <dbReference type="Pfam" id="PF16113"/>
    </source>
</evidence>
<dbReference type="PANTHER" id="PTHR43176:SF1">
    <property type="entry name" value="ENOYL-COA HYDRATASE_ISOMERASE DOMAIN-CONTAINING PROTEIN"/>
    <property type="match status" value="1"/>
</dbReference>
<dbReference type="InterPro" id="IPR032259">
    <property type="entry name" value="HIBYL-CoA-H"/>
</dbReference>
<accession>A0A8J4PU51</accession>
<proteinExistence type="predicted"/>
<name>A0A8J4PU51_9MYCE</name>
<dbReference type="OrthoDB" id="16820at2759"/>
<sequence>MLSIRSTVQTNLVEYCSTTVASRNYATMTKAKKKLLLSKRGNSNTTGVFGKKIDFRSLSKVDPIQPKPYQAQDVDISNDQKLANLATYQDTTPKFHYSPTYAKLGTLTELKDLPENWDEFEYRPKNIKDLKGFIPASEFKIPMKSKIEMSKGASGLSTPFPRFSGNSPPLVAIPSFLGTRYIRGMINNKKQLNVLDHTTLNLIEQFFKVNIANECISSFSIHTTSPGIVHSSGMDFLGLYENRNNQKYIVDYFKKISKLFHLMTVTPKPHISILDGLASGAGTAFTANSGFRVVTENSIFSVPDCAIGFFPNAGNVKFLNRLPGKVGLYLALTGRRLRGVELVQCGIGNFYIPTSRIKYLEEALSRVPERDHYRMMVNLSTQTEPFQLERKGMEPTHFERYREAIKRCFSYKDIDDILGALQHESQFFPENAEWAKRCIANIKNSNPLSIKITMQLFNESPSNLKSSVYFERDYNLSMSLISQENSDLWEGIRARLIYNREPVWKYKSLDEVTQEIVDQHFNYEPTQQADQLKLKHFKSTNLMFETFVDKYISDNQVELNEKDEIAFSTLDRNPFTSEYEDFIKVFYSGAHNLNFYRQKTYQEVMENIHTEDLN</sequence>
<organism evidence="3 4">
    <name type="scientific">Polysphondylium violaceum</name>
    <dbReference type="NCBI Taxonomy" id="133409"/>
    <lineage>
        <taxon>Eukaryota</taxon>
        <taxon>Amoebozoa</taxon>
        <taxon>Evosea</taxon>
        <taxon>Eumycetozoa</taxon>
        <taxon>Dictyostelia</taxon>
        <taxon>Dictyosteliales</taxon>
        <taxon>Dictyosteliaceae</taxon>
        <taxon>Polysphondylium</taxon>
    </lineage>
</organism>
<dbReference type="GO" id="GO:0003860">
    <property type="term" value="F:3-hydroxyisobutyryl-CoA hydrolase activity"/>
    <property type="evidence" value="ECO:0007669"/>
    <property type="project" value="InterPro"/>
</dbReference>
<reference evidence="3" key="1">
    <citation type="submission" date="2020-01" db="EMBL/GenBank/DDBJ databases">
        <title>Development of genomics and gene disruption for Polysphondylium violaceum indicates a role for the polyketide synthase stlB in stalk morphogenesis.</title>
        <authorList>
            <person name="Narita B."/>
            <person name="Kawabe Y."/>
            <person name="Kin K."/>
            <person name="Saito T."/>
            <person name="Gibbs R."/>
            <person name="Kuspa A."/>
            <person name="Muzny D."/>
            <person name="Queller D."/>
            <person name="Richards S."/>
            <person name="Strassman J."/>
            <person name="Sucgang R."/>
            <person name="Worley K."/>
            <person name="Schaap P."/>
        </authorList>
    </citation>
    <scope>NUCLEOTIDE SEQUENCE</scope>
    <source>
        <strain evidence="3">QSvi11</strain>
    </source>
</reference>
<protein>
    <recommendedName>
        <fullName evidence="2">Enoyl-CoA hydratase/isomerase domain-containing protein</fullName>
    </recommendedName>
</protein>
<dbReference type="EMBL" id="AJWJ01000192">
    <property type="protein sequence ID" value="KAF2073630.1"/>
    <property type="molecule type" value="Genomic_DNA"/>
</dbReference>
<dbReference type="Proteomes" id="UP000695562">
    <property type="component" value="Unassembled WGS sequence"/>
</dbReference>
<gene>
    <name evidence="3" type="ORF">CYY_005049</name>
</gene>
<dbReference type="PANTHER" id="PTHR43176">
    <property type="entry name" value="3-HYDROXYISOBUTYRYL-COA HYDROLASE-RELATED"/>
    <property type="match status" value="1"/>
</dbReference>
<dbReference type="GO" id="GO:0006574">
    <property type="term" value="P:L-valine catabolic process"/>
    <property type="evidence" value="ECO:0007669"/>
    <property type="project" value="TreeGrafter"/>
</dbReference>
<dbReference type="AlphaFoldDB" id="A0A8J4PU51"/>
<dbReference type="Gene3D" id="3.90.226.10">
    <property type="entry name" value="2-enoyl-CoA Hydratase, Chain A, domain 1"/>
    <property type="match status" value="1"/>
</dbReference>
<evidence type="ECO:0000313" key="4">
    <source>
        <dbReference type="Proteomes" id="UP000695562"/>
    </source>
</evidence>
<keyword evidence="1" id="KW-0378">Hydrolase</keyword>
<dbReference type="InterPro" id="IPR029045">
    <property type="entry name" value="ClpP/crotonase-like_dom_sf"/>
</dbReference>
<keyword evidence="4" id="KW-1185">Reference proteome</keyword>
<dbReference type="SUPFAM" id="SSF52096">
    <property type="entry name" value="ClpP/crotonase"/>
    <property type="match status" value="1"/>
</dbReference>
<evidence type="ECO:0000313" key="3">
    <source>
        <dbReference type="EMBL" id="KAF2073630.1"/>
    </source>
</evidence>